<dbReference type="InterPro" id="IPR005158">
    <property type="entry name" value="BTAD"/>
</dbReference>
<evidence type="ECO:0000259" key="1">
    <source>
        <dbReference type="Pfam" id="PF03704"/>
    </source>
</evidence>
<dbReference type="InterPro" id="IPR011990">
    <property type="entry name" value="TPR-like_helical_dom_sf"/>
</dbReference>
<evidence type="ECO:0000313" key="3">
    <source>
        <dbReference type="Proteomes" id="UP001597045"/>
    </source>
</evidence>
<organism evidence="2 3">
    <name type="scientific">Kibdelosporangium lantanae</name>
    <dbReference type="NCBI Taxonomy" id="1497396"/>
    <lineage>
        <taxon>Bacteria</taxon>
        <taxon>Bacillati</taxon>
        <taxon>Actinomycetota</taxon>
        <taxon>Actinomycetes</taxon>
        <taxon>Pseudonocardiales</taxon>
        <taxon>Pseudonocardiaceae</taxon>
        <taxon>Kibdelosporangium</taxon>
    </lineage>
</organism>
<dbReference type="EMBL" id="JBHTIS010000663">
    <property type="protein sequence ID" value="MFD1046464.1"/>
    <property type="molecule type" value="Genomic_DNA"/>
</dbReference>
<name>A0ABW3MAY4_9PSEU</name>
<comment type="caution">
    <text evidence="2">The sequence shown here is derived from an EMBL/GenBank/DDBJ whole genome shotgun (WGS) entry which is preliminary data.</text>
</comment>
<gene>
    <name evidence="2" type="ORF">ACFQ1S_13325</name>
</gene>
<evidence type="ECO:0000313" key="2">
    <source>
        <dbReference type="EMBL" id="MFD1046464.1"/>
    </source>
</evidence>
<protein>
    <submittedName>
        <fullName evidence="2">BTAD domain-containing putative transcriptional regulator</fullName>
    </submittedName>
</protein>
<dbReference type="Gene3D" id="1.25.40.10">
    <property type="entry name" value="Tetratricopeptide repeat domain"/>
    <property type="match status" value="1"/>
</dbReference>
<feature type="domain" description="Bacterial transcriptional activator" evidence="1">
    <location>
        <begin position="2"/>
        <end position="70"/>
    </location>
</feature>
<reference evidence="3" key="1">
    <citation type="journal article" date="2019" name="Int. J. Syst. Evol. Microbiol.">
        <title>The Global Catalogue of Microorganisms (GCM) 10K type strain sequencing project: providing services to taxonomists for standard genome sequencing and annotation.</title>
        <authorList>
            <consortium name="The Broad Institute Genomics Platform"/>
            <consortium name="The Broad Institute Genome Sequencing Center for Infectious Disease"/>
            <person name="Wu L."/>
            <person name="Ma J."/>
        </authorList>
    </citation>
    <scope>NUCLEOTIDE SEQUENCE [LARGE SCALE GENOMIC DNA]</scope>
    <source>
        <strain evidence="3">JCM 31486</strain>
    </source>
</reference>
<accession>A0ABW3MAY4</accession>
<keyword evidence="3" id="KW-1185">Reference proteome</keyword>
<proteinExistence type="predicted"/>
<dbReference type="Proteomes" id="UP001597045">
    <property type="component" value="Unassembled WGS sequence"/>
</dbReference>
<sequence>MLGEFADSSFAVPYIQRLTEERLAAWEEWAVPRLSESSLLGEIGELVARYPLRERLRGLRMRALYLAGRRIQMGQVIVGSPAAPEREEDTSA</sequence>
<dbReference type="Pfam" id="PF03704">
    <property type="entry name" value="BTAD"/>
    <property type="match status" value="1"/>
</dbReference>